<dbReference type="InterPro" id="IPR002201">
    <property type="entry name" value="Glyco_trans_9"/>
</dbReference>
<reference evidence="4" key="1">
    <citation type="journal article" date="2019" name="Int. J. Syst. Evol. Microbiol.">
        <title>The Global Catalogue of Microorganisms (GCM) 10K type strain sequencing project: providing services to taxonomists for standard genome sequencing and annotation.</title>
        <authorList>
            <consortium name="The Broad Institute Genomics Platform"/>
            <consortium name="The Broad Institute Genome Sequencing Center for Infectious Disease"/>
            <person name="Wu L."/>
            <person name="Ma J."/>
        </authorList>
    </citation>
    <scope>NUCLEOTIDE SEQUENCE [LARGE SCALE GENOMIC DNA]</scope>
    <source>
        <strain evidence="4">CGMCC 4.1469</strain>
    </source>
</reference>
<gene>
    <name evidence="3" type="primary">rfaQ</name>
    <name evidence="3" type="ORF">ACFQDI_03625</name>
</gene>
<dbReference type="InterPro" id="IPR051199">
    <property type="entry name" value="LPS_LOS_Heptosyltrfase"/>
</dbReference>
<protein>
    <submittedName>
        <fullName evidence="3">Lipopolysaccharide heptosyltransferase III</fullName>
    </submittedName>
</protein>
<accession>A0ABW0KMK0</accession>
<keyword evidence="4" id="KW-1185">Reference proteome</keyword>
<dbReference type="CDD" id="cd03789">
    <property type="entry name" value="GT9_LPS_heptosyltransferase"/>
    <property type="match status" value="1"/>
</dbReference>
<dbReference type="SUPFAM" id="SSF53756">
    <property type="entry name" value="UDP-Glycosyltransferase/glycogen phosphorylase"/>
    <property type="match status" value="1"/>
</dbReference>
<evidence type="ECO:0000256" key="2">
    <source>
        <dbReference type="ARBA" id="ARBA00022679"/>
    </source>
</evidence>
<keyword evidence="1" id="KW-0328">Glycosyltransferase</keyword>
<evidence type="ECO:0000313" key="4">
    <source>
        <dbReference type="Proteomes" id="UP001596052"/>
    </source>
</evidence>
<name>A0ABW0KMK0_9BACT</name>
<dbReference type="PANTHER" id="PTHR30160">
    <property type="entry name" value="TETRAACYLDISACCHARIDE 4'-KINASE-RELATED"/>
    <property type="match status" value="1"/>
</dbReference>
<comment type="caution">
    <text evidence="3">The sequence shown here is derived from an EMBL/GenBank/DDBJ whole genome shotgun (WGS) entry which is preliminary data.</text>
</comment>
<keyword evidence="2" id="KW-0808">Transferase</keyword>
<dbReference type="InterPro" id="IPR011916">
    <property type="entry name" value="LipoPS_heptosylTferase-III"/>
</dbReference>
<dbReference type="Gene3D" id="3.40.50.2000">
    <property type="entry name" value="Glycogen Phosphorylase B"/>
    <property type="match status" value="2"/>
</dbReference>
<proteinExistence type="predicted"/>
<sequence length="331" mass="36829">MRLLLVKLRHIGDSLLLTPTVRAVKEAYPEAQIDVLVRAGTEGILKGCSDIRKIYITASPEKSKRSVWSFVDAIRLQAEVRSERYDVAVDLGNNDRGRTIVGLSGAKMRCANSYLYPIKWLWRQFLTDIGCSDWSVIHRVQADFLNVKDFIDLPQQEPGPLIFEKSCTSRPPISLVPGKPLVVFHPVTRWQRKRWTDAHWISLGKALIAQNYQLIISVGPDPEEIAQGERLTQGIGPECLSTAGKLHWRHLAWLLYEARVFVGVDTAAMHLAAATGCPTVALFGPDSNVGNWGPWKTPSQVVRFKSDEISALHEVESAVARFLALPTSASA</sequence>
<dbReference type="RefSeq" id="WP_377163500.1">
    <property type="nucleotide sequence ID" value="NZ_JBHSMQ010000001.1"/>
</dbReference>
<dbReference type="Pfam" id="PF01075">
    <property type="entry name" value="Glyco_transf_9"/>
    <property type="match status" value="1"/>
</dbReference>
<dbReference type="NCBIfam" id="TIGR02201">
    <property type="entry name" value="heptsyl_trn_III"/>
    <property type="match status" value="1"/>
</dbReference>
<evidence type="ECO:0000313" key="3">
    <source>
        <dbReference type="EMBL" id="MFC5453936.1"/>
    </source>
</evidence>
<dbReference type="Proteomes" id="UP001596052">
    <property type="component" value="Unassembled WGS sequence"/>
</dbReference>
<dbReference type="PANTHER" id="PTHR30160:SF1">
    <property type="entry name" value="LIPOPOLYSACCHARIDE 1,2-N-ACETYLGLUCOSAMINETRANSFERASE-RELATED"/>
    <property type="match status" value="1"/>
</dbReference>
<dbReference type="EMBL" id="JBHSMQ010000001">
    <property type="protein sequence ID" value="MFC5453936.1"/>
    <property type="molecule type" value="Genomic_DNA"/>
</dbReference>
<evidence type="ECO:0000256" key="1">
    <source>
        <dbReference type="ARBA" id="ARBA00022676"/>
    </source>
</evidence>
<organism evidence="3 4">
    <name type="scientific">Prosthecobacter fluviatilis</name>
    <dbReference type="NCBI Taxonomy" id="445931"/>
    <lineage>
        <taxon>Bacteria</taxon>
        <taxon>Pseudomonadati</taxon>
        <taxon>Verrucomicrobiota</taxon>
        <taxon>Verrucomicrobiia</taxon>
        <taxon>Verrucomicrobiales</taxon>
        <taxon>Verrucomicrobiaceae</taxon>
        <taxon>Prosthecobacter</taxon>
    </lineage>
</organism>